<dbReference type="Gene3D" id="2.170.190.11">
    <property type="entry name" value="Molybdopterin biosynthesis moea protein, domain 3"/>
    <property type="match status" value="1"/>
</dbReference>
<dbReference type="GO" id="GO:0046872">
    <property type="term" value="F:metal ion binding"/>
    <property type="evidence" value="ECO:0007669"/>
    <property type="project" value="UniProtKB-UniRule"/>
</dbReference>
<name>A0A1S6IU84_9FIRM</name>
<comment type="pathway">
    <text evidence="3 13">Cofactor biosynthesis; molybdopterin biosynthesis.</text>
</comment>
<dbReference type="STRING" id="1833852.B0537_04060"/>
<evidence type="ECO:0000256" key="4">
    <source>
        <dbReference type="ARBA" id="ARBA00010763"/>
    </source>
</evidence>
<dbReference type="InterPro" id="IPR036688">
    <property type="entry name" value="MoeA_C_domain_IV_sf"/>
</dbReference>
<evidence type="ECO:0000256" key="1">
    <source>
        <dbReference type="ARBA" id="ARBA00001946"/>
    </source>
</evidence>
<keyword evidence="11 13" id="KW-0501">Molybdenum cofactor biosynthesis</keyword>
<dbReference type="PANTHER" id="PTHR10192">
    <property type="entry name" value="MOLYBDOPTERIN BIOSYNTHESIS PROTEIN"/>
    <property type="match status" value="1"/>
</dbReference>
<dbReference type="CDD" id="cd00887">
    <property type="entry name" value="MoeA"/>
    <property type="match status" value="1"/>
</dbReference>
<dbReference type="Pfam" id="PF00994">
    <property type="entry name" value="MoCF_biosynth"/>
    <property type="match status" value="1"/>
</dbReference>
<dbReference type="InterPro" id="IPR001453">
    <property type="entry name" value="MoaB/Mog_dom"/>
</dbReference>
<dbReference type="InterPro" id="IPR036135">
    <property type="entry name" value="MoeA_linker/N_sf"/>
</dbReference>
<dbReference type="FunFam" id="3.40.980.10:FF:000004">
    <property type="entry name" value="Molybdopterin molybdenumtransferase"/>
    <property type="match status" value="1"/>
</dbReference>
<dbReference type="KEGG" id="dfg:B0537_04060"/>
<dbReference type="Gene3D" id="2.40.340.10">
    <property type="entry name" value="MoeA, C-terminal, domain IV"/>
    <property type="match status" value="1"/>
</dbReference>
<reference evidence="15 16" key="1">
    <citation type="journal article" date="2016" name="Int. J. Syst. Evol. Microbiol.">
        <title>Desulfotomaculum ferrireducens sp. nov., a moderately thermophilic sulfate-reducing and dissimilatory Fe(III)-reducing bacterium isolated from compost.</title>
        <authorList>
            <person name="Yang G."/>
            <person name="Guo J."/>
            <person name="Zhuang L."/>
            <person name="Yuan Y."/>
            <person name="Zhou S."/>
        </authorList>
    </citation>
    <scope>NUCLEOTIDE SEQUENCE [LARGE SCALE GENOMIC DNA]</scope>
    <source>
        <strain evidence="15 16">GSS09</strain>
    </source>
</reference>
<keyword evidence="7 13" id="KW-0500">Molybdenum</keyword>
<dbReference type="Gene3D" id="3.40.980.10">
    <property type="entry name" value="MoaB/Mog-like domain"/>
    <property type="match status" value="1"/>
</dbReference>
<dbReference type="NCBIfam" id="TIGR00177">
    <property type="entry name" value="molyb_syn"/>
    <property type="match status" value="1"/>
</dbReference>
<comment type="function">
    <text evidence="2 13">Catalyzes the insertion of molybdate into adenylated molybdopterin with the concomitant release of AMP.</text>
</comment>
<sequence length="411" mass="44409">MYKDIPLEEALAILMEYTRPLGFDEIDIIEALGRVLYEDIYAGFPLPPFDRSPLDGYAVRAEDTSAASRDHPVLLQVNQTIYAGDLPAGPIAPGEAAAIATGAPFPPGANAVIKIEDTKLVAEDQVLIYSQLKPGDNYINKGDDVPEGERILTRGMLITPAVIGLLASLGRKTVKVFKKPKVAALSIGDELVGIDEPRPDGKIYNSNIYAISAQITEAGGIPVPYRDTVDDQNQIANLLNTCLQENDMVITTGGVSVGKRDYVKEAINISGANTLFWKVNIKPGTPIVCGEKNGRLIVGLSGNPSAAMITFYMLIRPVIQKITGLQQVHLPNVTAIMDEPFKKKSKQRRMLRAKVYWKNGCYHAVPSGMQSPGALKSMLQCNALIDIPGGKGPLSIGEEVKAILLSTNYVL</sequence>
<dbReference type="Gene3D" id="3.90.105.10">
    <property type="entry name" value="Molybdopterin biosynthesis moea protein, domain 2"/>
    <property type="match status" value="1"/>
</dbReference>
<evidence type="ECO:0000256" key="2">
    <source>
        <dbReference type="ARBA" id="ARBA00002901"/>
    </source>
</evidence>
<protein>
    <recommendedName>
        <fullName evidence="6 13">Molybdopterin molybdenumtransferase</fullName>
        <ecNumber evidence="5 13">2.10.1.1</ecNumber>
    </recommendedName>
</protein>
<evidence type="ECO:0000256" key="6">
    <source>
        <dbReference type="ARBA" id="ARBA00021108"/>
    </source>
</evidence>
<dbReference type="SUPFAM" id="SSF53218">
    <property type="entry name" value="Molybdenum cofactor biosynthesis proteins"/>
    <property type="match status" value="1"/>
</dbReference>
<dbReference type="EC" id="2.10.1.1" evidence="5 13"/>
<dbReference type="Proteomes" id="UP000189464">
    <property type="component" value="Chromosome"/>
</dbReference>
<dbReference type="Pfam" id="PF03453">
    <property type="entry name" value="MoeA_N"/>
    <property type="match status" value="1"/>
</dbReference>
<keyword evidence="10 13" id="KW-0460">Magnesium</keyword>
<gene>
    <name evidence="15" type="ORF">B0537_04060</name>
</gene>
<dbReference type="RefSeq" id="WP_077713301.1">
    <property type="nucleotide sequence ID" value="NZ_CP019698.1"/>
</dbReference>
<dbReference type="UniPathway" id="UPA00344"/>
<evidence type="ECO:0000256" key="9">
    <source>
        <dbReference type="ARBA" id="ARBA00022723"/>
    </source>
</evidence>
<evidence type="ECO:0000256" key="5">
    <source>
        <dbReference type="ARBA" id="ARBA00013269"/>
    </source>
</evidence>
<keyword evidence="9 13" id="KW-0479">Metal-binding</keyword>
<dbReference type="InterPro" id="IPR036425">
    <property type="entry name" value="MoaB/Mog-like_dom_sf"/>
</dbReference>
<evidence type="ECO:0000256" key="3">
    <source>
        <dbReference type="ARBA" id="ARBA00005046"/>
    </source>
</evidence>
<dbReference type="PANTHER" id="PTHR10192:SF5">
    <property type="entry name" value="GEPHYRIN"/>
    <property type="match status" value="1"/>
</dbReference>
<dbReference type="AlphaFoldDB" id="A0A1S6IU84"/>
<dbReference type="InterPro" id="IPR005111">
    <property type="entry name" value="MoeA_C_domain_IV"/>
</dbReference>
<accession>A0A1S6IU84</accession>
<evidence type="ECO:0000256" key="7">
    <source>
        <dbReference type="ARBA" id="ARBA00022505"/>
    </source>
</evidence>
<comment type="cofactor">
    <cofactor evidence="1 13">
        <name>Mg(2+)</name>
        <dbReference type="ChEBI" id="CHEBI:18420"/>
    </cofactor>
</comment>
<dbReference type="GO" id="GO:0061599">
    <property type="term" value="F:molybdopterin molybdotransferase activity"/>
    <property type="evidence" value="ECO:0007669"/>
    <property type="project" value="UniProtKB-UniRule"/>
</dbReference>
<dbReference type="Pfam" id="PF03454">
    <property type="entry name" value="MoeA_C"/>
    <property type="match status" value="1"/>
</dbReference>
<evidence type="ECO:0000256" key="12">
    <source>
        <dbReference type="ARBA" id="ARBA00047317"/>
    </source>
</evidence>
<dbReference type="SUPFAM" id="SSF63867">
    <property type="entry name" value="MoeA C-terminal domain-like"/>
    <property type="match status" value="1"/>
</dbReference>
<evidence type="ECO:0000259" key="14">
    <source>
        <dbReference type="SMART" id="SM00852"/>
    </source>
</evidence>
<evidence type="ECO:0000313" key="15">
    <source>
        <dbReference type="EMBL" id="AQS58338.1"/>
    </source>
</evidence>
<feature type="domain" description="MoaB/Mog" evidence="14">
    <location>
        <begin position="183"/>
        <end position="321"/>
    </location>
</feature>
<evidence type="ECO:0000256" key="13">
    <source>
        <dbReference type="RuleBase" id="RU365090"/>
    </source>
</evidence>
<evidence type="ECO:0000256" key="10">
    <source>
        <dbReference type="ARBA" id="ARBA00022842"/>
    </source>
</evidence>
<comment type="catalytic activity">
    <reaction evidence="12">
        <text>adenylyl-molybdopterin + molybdate = Mo-molybdopterin + AMP + H(+)</text>
        <dbReference type="Rhea" id="RHEA:35047"/>
        <dbReference type="ChEBI" id="CHEBI:15378"/>
        <dbReference type="ChEBI" id="CHEBI:36264"/>
        <dbReference type="ChEBI" id="CHEBI:62727"/>
        <dbReference type="ChEBI" id="CHEBI:71302"/>
        <dbReference type="ChEBI" id="CHEBI:456215"/>
        <dbReference type="EC" id="2.10.1.1"/>
    </reaction>
</comment>
<evidence type="ECO:0000256" key="11">
    <source>
        <dbReference type="ARBA" id="ARBA00023150"/>
    </source>
</evidence>
<keyword evidence="8 13" id="KW-0808">Transferase</keyword>
<evidence type="ECO:0000256" key="8">
    <source>
        <dbReference type="ARBA" id="ARBA00022679"/>
    </source>
</evidence>
<organism evidence="15 16">
    <name type="scientific">Desulforamulus ferrireducens</name>
    <dbReference type="NCBI Taxonomy" id="1833852"/>
    <lineage>
        <taxon>Bacteria</taxon>
        <taxon>Bacillati</taxon>
        <taxon>Bacillota</taxon>
        <taxon>Clostridia</taxon>
        <taxon>Eubacteriales</taxon>
        <taxon>Peptococcaceae</taxon>
        <taxon>Desulforamulus</taxon>
    </lineage>
</organism>
<comment type="similarity">
    <text evidence="4 13">Belongs to the MoeA family.</text>
</comment>
<dbReference type="SUPFAM" id="SSF63882">
    <property type="entry name" value="MoeA N-terminal region -like"/>
    <property type="match status" value="1"/>
</dbReference>
<dbReference type="OrthoDB" id="9804758at2"/>
<dbReference type="EMBL" id="CP019698">
    <property type="protein sequence ID" value="AQS58338.1"/>
    <property type="molecule type" value="Genomic_DNA"/>
</dbReference>
<dbReference type="InterPro" id="IPR038987">
    <property type="entry name" value="MoeA-like"/>
</dbReference>
<dbReference type="GO" id="GO:0006777">
    <property type="term" value="P:Mo-molybdopterin cofactor biosynthetic process"/>
    <property type="evidence" value="ECO:0007669"/>
    <property type="project" value="UniProtKB-UniRule"/>
</dbReference>
<evidence type="ECO:0000313" key="16">
    <source>
        <dbReference type="Proteomes" id="UP000189464"/>
    </source>
</evidence>
<dbReference type="SMART" id="SM00852">
    <property type="entry name" value="MoCF_biosynth"/>
    <property type="match status" value="1"/>
</dbReference>
<dbReference type="InterPro" id="IPR005110">
    <property type="entry name" value="MoeA_linker/N"/>
</dbReference>
<keyword evidence="16" id="KW-1185">Reference proteome</keyword>
<dbReference type="NCBIfam" id="NF045515">
    <property type="entry name" value="Glp_gephyrin"/>
    <property type="match status" value="1"/>
</dbReference>
<dbReference type="GO" id="GO:0005829">
    <property type="term" value="C:cytosol"/>
    <property type="evidence" value="ECO:0007669"/>
    <property type="project" value="TreeGrafter"/>
</dbReference>
<proteinExistence type="inferred from homology"/>